<gene>
    <name evidence="2" type="ORF">DPMN_165647</name>
</gene>
<evidence type="ECO:0000313" key="2">
    <source>
        <dbReference type="EMBL" id="KAH3787523.1"/>
    </source>
</evidence>
<evidence type="ECO:0000313" key="3">
    <source>
        <dbReference type="Proteomes" id="UP000828390"/>
    </source>
</evidence>
<dbReference type="Proteomes" id="UP000828390">
    <property type="component" value="Unassembled WGS sequence"/>
</dbReference>
<keyword evidence="3" id="KW-1185">Reference proteome</keyword>
<feature type="compositionally biased region" description="Polar residues" evidence="1">
    <location>
        <begin position="90"/>
        <end position="103"/>
    </location>
</feature>
<organism evidence="2 3">
    <name type="scientific">Dreissena polymorpha</name>
    <name type="common">Zebra mussel</name>
    <name type="synonym">Mytilus polymorpha</name>
    <dbReference type="NCBI Taxonomy" id="45954"/>
    <lineage>
        <taxon>Eukaryota</taxon>
        <taxon>Metazoa</taxon>
        <taxon>Spiralia</taxon>
        <taxon>Lophotrochozoa</taxon>
        <taxon>Mollusca</taxon>
        <taxon>Bivalvia</taxon>
        <taxon>Autobranchia</taxon>
        <taxon>Heteroconchia</taxon>
        <taxon>Euheterodonta</taxon>
        <taxon>Imparidentia</taxon>
        <taxon>Neoheterodontei</taxon>
        <taxon>Myida</taxon>
        <taxon>Dreissenoidea</taxon>
        <taxon>Dreissenidae</taxon>
        <taxon>Dreissena</taxon>
    </lineage>
</organism>
<reference evidence="2" key="2">
    <citation type="submission" date="2020-11" db="EMBL/GenBank/DDBJ databases">
        <authorList>
            <person name="McCartney M.A."/>
            <person name="Auch B."/>
            <person name="Kono T."/>
            <person name="Mallez S."/>
            <person name="Becker A."/>
            <person name="Gohl D.M."/>
            <person name="Silverstein K.A.T."/>
            <person name="Koren S."/>
            <person name="Bechman K.B."/>
            <person name="Herman A."/>
            <person name="Abrahante J.E."/>
            <person name="Garbe J."/>
        </authorList>
    </citation>
    <scope>NUCLEOTIDE SEQUENCE</scope>
    <source>
        <strain evidence="2">Duluth1</strain>
        <tissue evidence="2">Whole animal</tissue>
    </source>
</reference>
<feature type="compositionally biased region" description="Pro residues" evidence="1">
    <location>
        <begin position="244"/>
        <end position="253"/>
    </location>
</feature>
<feature type="compositionally biased region" description="Polar residues" evidence="1">
    <location>
        <begin position="213"/>
        <end position="223"/>
    </location>
</feature>
<dbReference type="EMBL" id="JAIWYP010000008">
    <property type="protein sequence ID" value="KAH3787523.1"/>
    <property type="molecule type" value="Genomic_DNA"/>
</dbReference>
<feature type="region of interest" description="Disordered" evidence="1">
    <location>
        <begin position="76"/>
        <end position="103"/>
    </location>
</feature>
<dbReference type="AlphaFoldDB" id="A0A9D4EX77"/>
<evidence type="ECO:0000256" key="1">
    <source>
        <dbReference type="SAM" id="MobiDB-lite"/>
    </source>
</evidence>
<reference evidence="2" key="1">
    <citation type="journal article" date="2019" name="bioRxiv">
        <title>The Genome of the Zebra Mussel, Dreissena polymorpha: A Resource for Invasive Species Research.</title>
        <authorList>
            <person name="McCartney M.A."/>
            <person name="Auch B."/>
            <person name="Kono T."/>
            <person name="Mallez S."/>
            <person name="Zhang Y."/>
            <person name="Obille A."/>
            <person name="Becker A."/>
            <person name="Abrahante J.E."/>
            <person name="Garbe J."/>
            <person name="Badalamenti J.P."/>
            <person name="Herman A."/>
            <person name="Mangelson H."/>
            <person name="Liachko I."/>
            <person name="Sullivan S."/>
            <person name="Sone E.D."/>
            <person name="Koren S."/>
            <person name="Silverstein K.A.T."/>
            <person name="Beckman K.B."/>
            <person name="Gohl D.M."/>
        </authorList>
    </citation>
    <scope>NUCLEOTIDE SEQUENCE</scope>
    <source>
        <strain evidence="2">Duluth1</strain>
        <tissue evidence="2">Whole animal</tissue>
    </source>
</reference>
<feature type="compositionally biased region" description="Polar residues" evidence="1">
    <location>
        <begin position="14"/>
        <end position="30"/>
    </location>
</feature>
<sequence>MLQLAIKKGPGISASMSPTPIGSGQFSSPLEQHDKYSTLPDYRIGTGYQALNNVCGGYINGQESSAYDMRQLEQTPPMSEYSTMPVRGSANKQNTDGFRPVQQSQQNTYPYKSTSGIQLQLNPQTQSDIRNDYSYKQREDYNDGGSYSQPMSPVQYTNGSRNEAPYQRQTSVDSNRQNPYSGHPQSNFKNPTPFSPGYADYFTDNSPQPPRAQRQTSSGSQPVGNVYDATISPGFQSCSYMSDEPPPTPPPPDLSTDMFLQAFRRFASRKS</sequence>
<feature type="compositionally biased region" description="Polar residues" evidence="1">
    <location>
        <begin position="145"/>
        <end position="192"/>
    </location>
</feature>
<feature type="region of interest" description="Disordered" evidence="1">
    <location>
        <begin position="137"/>
        <end position="256"/>
    </location>
</feature>
<comment type="caution">
    <text evidence="2">The sequence shown here is derived from an EMBL/GenBank/DDBJ whole genome shotgun (WGS) entry which is preliminary data.</text>
</comment>
<name>A0A9D4EX77_DREPO</name>
<accession>A0A9D4EX77</accession>
<protein>
    <submittedName>
        <fullName evidence="2">Uncharacterized protein</fullName>
    </submittedName>
</protein>
<feature type="region of interest" description="Disordered" evidence="1">
    <location>
        <begin position="7"/>
        <end position="33"/>
    </location>
</feature>
<proteinExistence type="predicted"/>